<dbReference type="Proteomes" id="UP000823775">
    <property type="component" value="Unassembled WGS sequence"/>
</dbReference>
<feature type="region of interest" description="Disordered" evidence="1">
    <location>
        <begin position="56"/>
        <end position="90"/>
    </location>
</feature>
<protein>
    <submittedName>
        <fullName evidence="3">Uncharacterized protein</fullName>
    </submittedName>
</protein>
<proteinExistence type="predicted"/>
<keyword evidence="2" id="KW-0812">Transmembrane</keyword>
<organism evidence="3 4">
    <name type="scientific">Datura stramonium</name>
    <name type="common">Jimsonweed</name>
    <name type="synonym">Common thornapple</name>
    <dbReference type="NCBI Taxonomy" id="4076"/>
    <lineage>
        <taxon>Eukaryota</taxon>
        <taxon>Viridiplantae</taxon>
        <taxon>Streptophyta</taxon>
        <taxon>Embryophyta</taxon>
        <taxon>Tracheophyta</taxon>
        <taxon>Spermatophyta</taxon>
        <taxon>Magnoliopsida</taxon>
        <taxon>eudicotyledons</taxon>
        <taxon>Gunneridae</taxon>
        <taxon>Pentapetalae</taxon>
        <taxon>asterids</taxon>
        <taxon>lamiids</taxon>
        <taxon>Solanales</taxon>
        <taxon>Solanaceae</taxon>
        <taxon>Solanoideae</taxon>
        <taxon>Datureae</taxon>
        <taxon>Datura</taxon>
    </lineage>
</organism>
<reference evidence="3 4" key="1">
    <citation type="journal article" date="2021" name="BMC Genomics">
        <title>Datura genome reveals duplications of psychoactive alkaloid biosynthetic genes and high mutation rate following tissue culture.</title>
        <authorList>
            <person name="Rajewski A."/>
            <person name="Carter-House D."/>
            <person name="Stajich J."/>
            <person name="Litt A."/>
        </authorList>
    </citation>
    <scope>NUCLEOTIDE SEQUENCE [LARGE SCALE GENOMIC DNA]</scope>
    <source>
        <strain evidence="3">AR-01</strain>
    </source>
</reference>
<evidence type="ECO:0000256" key="2">
    <source>
        <dbReference type="SAM" id="Phobius"/>
    </source>
</evidence>
<dbReference type="EMBL" id="JACEIK010007460">
    <property type="protein sequence ID" value="MCE3050305.1"/>
    <property type="molecule type" value="Genomic_DNA"/>
</dbReference>
<accession>A0ABS8WLF7</accession>
<evidence type="ECO:0000313" key="4">
    <source>
        <dbReference type="Proteomes" id="UP000823775"/>
    </source>
</evidence>
<keyword evidence="2" id="KW-0472">Membrane</keyword>
<comment type="caution">
    <text evidence="3">The sequence shown here is derived from an EMBL/GenBank/DDBJ whole genome shotgun (WGS) entry which is preliminary data.</text>
</comment>
<evidence type="ECO:0000313" key="3">
    <source>
        <dbReference type="EMBL" id="MCE3050305.1"/>
    </source>
</evidence>
<name>A0ABS8WLF7_DATST</name>
<evidence type="ECO:0000256" key="1">
    <source>
        <dbReference type="SAM" id="MobiDB-lite"/>
    </source>
</evidence>
<keyword evidence="4" id="KW-1185">Reference proteome</keyword>
<feature type="transmembrane region" description="Helical" evidence="2">
    <location>
        <begin position="7"/>
        <end position="33"/>
    </location>
</feature>
<sequence length="167" mass="17727">MRLGHWVALCMFLDSIGHCVCLLTILSIVYVVVESWCGVICVDVIHGKPSVRSKTLVGRSAGRGTTHGGSQAGAHQTRAQADPQPKVVNGGQPRVVAQERVQEQVVQDTPLTVPTVDLPADVVIKLLNVLETLVANNGGLPVPQTTSQTQTQVQLNVAATQTPQLTP</sequence>
<keyword evidence="2" id="KW-1133">Transmembrane helix</keyword>
<gene>
    <name evidence="3" type="ORF">HAX54_046862</name>
</gene>